<evidence type="ECO:0000313" key="3">
    <source>
        <dbReference type="Proteomes" id="UP000321798"/>
    </source>
</evidence>
<organism evidence="2 3">
    <name type="scientific">Cellulomonas soli</name>
    <dbReference type="NCBI Taxonomy" id="931535"/>
    <lineage>
        <taxon>Bacteria</taxon>
        <taxon>Bacillati</taxon>
        <taxon>Actinomycetota</taxon>
        <taxon>Actinomycetes</taxon>
        <taxon>Micrococcales</taxon>
        <taxon>Cellulomonadaceae</taxon>
        <taxon>Cellulomonas</taxon>
    </lineage>
</organism>
<feature type="transmembrane region" description="Helical" evidence="1">
    <location>
        <begin position="40"/>
        <end position="62"/>
    </location>
</feature>
<sequence>MSHDEAFVAHLKNLEVPPPPLPIDRRRILAIGRRRRGTRAAVVSAVSAVAVAGLVTAAVAALPGPDYAAPPATTPTATPTTLPAPEPSATPAHAVIDPITGLVTTPFSTFLVSQHDLDIMGSAWDLARSRCMADAGYADNFVFAVQRTALPDMSRPYGIWNSAEVRQRGYAEPQLDPYDGEGSTIDISSAAVEAALDSCNDQVWPMGFIVDPTSFDDSKPAVGAEFAGYTPEGSVVIAEWTACLEAHDVAPPDEEGSLQPAGVLSMSLEEQVRIGLIDIGCKESTDLRQRLADIDAVNQQAYLDSAPAYVAAYTAAIESALSASRAYLEAAGIDMP</sequence>
<keyword evidence="1" id="KW-0472">Membrane</keyword>
<accession>A0A512PCB3</accession>
<evidence type="ECO:0000313" key="2">
    <source>
        <dbReference type="EMBL" id="GEP68855.1"/>
    </source>
</evidence>
<dbReference type="OrthoDB" id="4824992at2"/>
<keyword evidence="3" id="KW-1185">Reference proteome</keyword>
<dbReference type="AlphaFoldDB" id="A0A512PCB3"/>
<evidence type="ECO:0000256" key="1">
    <source>
        <dbReference type="SAM" id="Phobius"/>
    </source>
</evidence>
<protein>
    <submittedName>
        <fullName evidence="2">Uncharacterized protein</fullName>
    </submittedName>
</protein>
<keyword evidence="1" id="KW-1133">Transmembrane helix</keyword>
<reference evidence="2 3" key="1">
    <citation type="submission" date="2019-07" db="EMBL/GenBank/DDBJ databases">
        <title>Whole genome shotgun sequence of Cellulomonas soli NBRC 109434.</title>
        <authorList>
            <person name="Hosoyama A."/>
            <person name="Uohara A."/>
            <person name="Ohji S."/>
            <person name="Ichikawa N."/>
        </authorList>
    </citation>
    <scope>NUCLEOTIDE SEQUENCE [LARGE SCALE GENOMIC DNA]</scope>
    <source>
        <strain evidence="2 3">NBRC 109434</strain>
    </source>
</reference>
<keyword evidence="1" id="KW-0812">Transmembrane</keyword>
<name>A0A512PCB3_9CELL</name>
<dbReference type="EMBL" id="BKAL01000004">
    <property type="protein sequence ID" value="GEP68855.1"/>
    <property type="molecule type" value="Genomic_DNA"/>
</dbReference>
<dbReference type="Proteomes" id="UP000321798">
    <property type="component" value="Unassembled WGS sequence"/>
</dbReference>
<proteinExistence type="predicted"/>
<dbReference type="RefSeq" id="WP_146952615.1">
    <property type="nucleotide sequence ID" value="NZ_BAABBJ010000003.1"/>
</dbReference>
<gene>
    <name evidence="2" type="ORF">CSO01_15700</name>
</gene>
<comment type="caution">
    <text evidence="2">The sequence shown here is derived from an EMBL/GenBank/DDBJ whole genome shotgun (WGS) entry which is preliminary data.</text>
</comment>